<proteinExistence type="inferred from homology"/>
<dbReference type="FunCoup" id="A0A0D2WRS1">
    <property type="interactions" value="287"/>
</dbReference>
<dbReference type="PANTHER" id="PTHR20648">
    <property type="entry name" value="ELONGIN-C"/>
    <property type="match status" value="1"/>
</dbReference>
<dbReference type="Pfam" id="PF03931">
    <property type="entry name" value="Skp1_POZ"/>
    <property type="match status" value="1"/>
</dbReference>
<dbReference type="FunFam" id="3.30.710.10:FF:000035">
    <property type="entry name" value="Elongin C transcription elongation factor"/>
    <property type="match status" value="1"/>
</dbReference>
<dbReference type="InterPro" id="IPR016073">
    <property type="entry name" value="Skp1_comp_POZ"/>
</dbReference>
<comment type="similarity">
    <text evidence="2">Belongs to the SKP1 family.</text>
</comment>
<dbReference type="PhylomeDB" id="A0A0D2WRS1"/>
<feature type="domain" description="SKP1 component POZ" evidence="5">
    <location>
        <begin position="8"/>
        <end position="68"/>
    </location>
</feature>
<keyword evidence="7" id="KW-1185">Reference proteome</keyword>
<comment type="subcellular location">
    <subcellularLocation>
        <location evidence="1">Nucleus</location>
    </subcellularLocation>
</comment>
<dbReference type="InterPro" id="IPR001232">
    <property type="entry name" value="SKP1-like"/>
</dbReference>
<dbReference type="OrthoDB" id="249087at2759"/>
<dbReference type="InterPro" id="IPR011333">
    <property type="entry name" value="SKP1/BTB/POZ_sf"/>
</dbReference>
<name>A0A0D2WRS1_CAPO3</name>
<accession>A0A0D2WRS1</accession>
<protein>
    <recommendedName>
        <fullName evidence="3">Elongin-C</fullName>
    </recommendedName>
</protein>
<dbReference type="InParanoid" id="A0A0D2WRS1"/>
<evidence type="ECO:0000313" key="7">
    <source>
        <dbReference type="Proteomes" id="UP000008743"/>
    </source>
</evidence>
<evidence type="ECO:0000256" key="1">
    <source>
        <dbReference type="ARBA" id="ARBA00004123"/>
    </source>
</evidence>
<organism evidence="6 7">
    <name type="scientific">Capsaspora owczarzaki (strain ATCC 30864)</name>
    <dbReference type="NCBI Taxonomy" id="595528"/>
    <lineage>
        <taxon>Eukaryota</taxon>
        <taxon>Filasterea</taxon>
        <taxon>Capsaspora</taxon>
    </lineage>
</organism>
<dbReference type="Proteomes" id="UP000008743">
    <property type="component" value="Unassembled WGS sequence"/>
</dbReference>
<dbReference type="EMBL" id="KE346367">
    <property type="protein sequence ID" value="KJE94675.1"/>
    <property type="molecule type" value="Genomic_DNA"/>
</dbReference>
<dbReference type="RefSeq" id="XP_004346972.1">
    <property type="nucleotide sequence ID" value="XM_004346922.2"/>
</dbReference>
<dbReference type="GO" id="GO:0005634">
    <property type="term" value="C:nucleus"/>
    <property type="evidence" value="ECO:0007669"/>
    <property type="project" value="UniProtKB-SubCell"/>
</dbReference>
<dbReference type="OMA" id="AMVSPII"/>
<reference evidence="7" key="1">
    <citation type="submission" date="2011-02" db="EMBL/GenBank/DDBJ databases">
        <title>The Genome Sequence of Capsaspora owczarzaki ATCC 30864.</title>
        <authorList>
            <person name="Russ C."/>
            <person name="Cuomo C."/>
            <person name="Burger G."/>
            <person name="Gray M.W."/>
            <person name="Holland P.W.H."/>
            <person name="King N."/>
            <person name="Lang F.B.F."/>
            <person name="Roger A.J."/>
            <person name="Ruiz-Trillo I."/>
            <person name="Young S.K."/>
            <person name="Zeng Q."/>
            <person name="Gargeya S."/>
            <person name="Alvarado L."/>
            <person name="Berlin A."/>
            <person name="Chapman S.B."/>
            <person name="Chen Z."/>
            <person name="Freedman E."/>
            <person name="Gellesch M."/>
            <person name="Goldberg J."/>
            <person name="Griggs A."/>
            <person name="Gujja S."/>
            <person name="Heilman E."/>
            <person name="Heiman D."/>
            <person name="Howarth C."/>
            <person name="Mehta T."/>
            <person name="Neiman D."/>
            <person name="Pearson M."/>
            <person name="Roberts A."/>
            <person name="Saif S."/>
            <person name="Shea T."/>
            <person name="Shenoy N."/>
            <person name="Sisk P."/>
            <person name="Stolte C."/>
            <person name="Sykes S."/>
            <person name="White J."/>
            <person name="Yandava C."/>
            <person name="Haas B."/>
            <person name="Nusbaum C."/>
            <person name="Birren B."/>
        </authorList>
    </citation>
    <scope>NUCLEOTIDE SEQUENCE</scope>
    <source>
        <strain evidence="7">ATCC 30864</strain>
    </source>
</reference>
<dbReference type="SMART" id="SM00512">
    <property type="entry name" value="Skp1"/>
    <property type="match status" value="1"/>
</dbReference>
<dbReference type="CDD" id="cd18321">
    <property type="entry name" value="BTB_POZ_EloC"/>
    <property type="match status" value="1"/>
</dbReference>
<dbReference type="InterPro" id="IPR039948">
    <property type="entry name" value="ELC1"/>
</dbReference>
<dbReference type="STRING" id="595528.A0A0D2WRS1"/>
<dbReference type="eggNOG" id="KOG3473">
    <property type="taxonomic scope" value="Eukaryota"/>
</dbReference>
<evidence type="ECO:0000256" key="3">
    <source>
        <dbReference type="ARBA" id="ARBA00021347"/>
    </source>
</evidence>
<evidence type="ECO:0000259" key="5">
    <source>
        <dbReference type="Pfam" id="PF03931"/>
    </source>
</evidence>
<evidence type="ECO:0000313" key="6">
    <source>
        <dbReference type="EMBL" id="KJE94675.1"/>
    </source>
</evidence>
<dbReference type="GO" id="GO:0006511">
    <property type="term" value="P:ubiquitin-dependent protein catabolic process"/>
    <property type="evidence" value="ECO:0007669"/>
    <property type="project" value="InterPro"/>
</dbReference>
<gene>
    <name evidence="6" type="ORF">CAOG_005287</name>
</gene>
<dbReference type="AlphaFoldDB" id="A0A0D2WRS1"/>
<dbReference type="Gene3D" id="3.30.710.10">
    <property type="entry name" value="Potassium Channel Kv1.1, Chain A"/>
    <property type="match status" value="1"/>
</dbReference>
<sequence length="100" mass="11459">MVDTDEEYVKIISADNFVFIVSKRCATVSNTIKSMLSGNFVEKKNNEVHCREIPSGILEKVCKYFYYKVRHTNSTSETPEFDIEPEIAIELLMAANFLDV</sequence>
<dbReference type="SUPFAM" id="SSF54695">
    <property type="entry name" value="POZ domain"/>
    <property type="match status" value="1"/>
</dbReference>
<evidence type="ECO:0000256" key="4">
    <source>
        <dbReference type="ARBA" id="ARBA00023242"/>
    </source>
</evidence>
<keyword evidence="4" id="KW-0539">Nucleus</keyword>
<evidence type="ECO:0000256" key="2">
    <source>
        <dbReference type="ARBA" id="ARBA00009993"/>
    </source>
</evidence>